<evidence type="ECO:0000313" key="3">
    <source>
        <dbReference type="Proteomes" id="UP000019150"/>
    </source>
</evidence>
<keyword evidence="3" id="KW-1185">Reference proteome</keyword>
<dbReference type="Gene3D" id="3.40.630.30">
    <property type="match status" value="1"/>
</dbReference>
<dbReference type="GO" id="GO:0016747">
    <property type="term" value="F:acyltransferase activity, transferring groups other than amino-acyl groups"/>
    <property type="evidence" value="ECO:0007669"/>
    <property type="project" value="InterPro"/>
</dbReference>
<dbReference type="SUPFAM" id="SSF55729">
    <property type="entry name" value="Acyl-CoA N-acyltransferases (Nat)"/>
    <property type="match status" value="1"/>
</dbReference>
<dbReference type="eggNOG" id="COG1670">
    <property type="taxonomic scope" value="Bacteria"/>
</dbReference>
<dbReference type="Proteomes" id="UP000019150">
    <property type="component" value="Chromosome"/>
</dbReference>
<organism evidence="2 3">
    <name type="scientific">Nocardia nova SH22a</name>
    <dbReference type="NCBI Taxonomy" id="1415166"/>
    <lineage>
        <taxon>Bacteria</taxon>
        <taxon>Bacillati</taxon>
        <taxon>Actinomycetota</taxon>
        <taxon>Actinomycetes</taxon>
        <taxon>Mycobacteriales</taxon>
        <taxon>Nocardiaceae</taxon>
        <taxon>Nocardia</taxon>
    </lineage>
</organism>
<evidence type="ECO:0000313" key="2">
    <source>
        <dbReference type="EMBL" id="AHH19478.1"/>
    </source>
</evidence>
<name>W5TKK1_9NOCA</name>
<reference evidence="2 3" key="1">
    <citation type="journal article" date="2014" name="Appl. Environ. Microbiol.">
        <title>Insights into the Microbial Degradation of Rubber and Gutta-Percha by Analysis of the Complete Genome of Nocardia nova SH22a.</title>
        <authorList>
            <person name="Luo Q."/>
            <person name="Hiessl S."/>
            <person name="Poehlein A."/>
            <person name="Daniel R."/>
            <person name="Steinbuchel A."/>
        </authorList>
    </citation>
    <scope>NUCLEOTIDE SEQUENCE [LARGE SCALE GENOMIC DNA]</scope>
    <source>
        <strain evidence="2">SH22a</strain>
    </source>
</reference>
<keyword evidence="2" id="KW-0808">Transferase</keyword>
<accession>W5TKK1</accession>
<proteinExistence type="predicted"/>
<dbReference type="PATRIC" id="fig|1415166.3.peg.4827"/>
<dbReference type="Pfam" id="PF13302">
    <property type="entry name" value="Acetyltransf_3"/>
    <property type="match status" value="1"/>
</dbReference>
<dbReference type="InterPro" id="IPR051531">
    <property type="entry name" value="N-acetyltransferase"/>
</dbReference>
<evidence type="ECO:0000259" key="1">
    <source>
        <dbReference type="PROSITE" id="PS51186"/>
    </source>
</evidence>
<sequence>MGSFDLEPIESGVVDAATSMSSVQGAPGFASGELVAEYGGPASGVKFGCPQCQGKEPSGCDDWFRMTGPVSAPGDLVTERLVLRWWTPDDIEAVSAGRRVPEWADDFPAEGDRVVAGLLPRLDSVAVQGHRLIVERDSGLVVGSIGWFWPPADDALEIGYGVVASRRGYGYATEAVRVLTEYAFTATEVDVVFANVEPSNPASVRVAEKAGFGRRIELPGENLVRLGVRRTEFTAAR</sequence>
<dbReference type="EMBL" id="CP006850">
    <property type="protein sequence ID" value="AHH19478.1"/>
    <property type="molecule type" value="Genomic_DNA"/>
</dbReference>
<dbReference type="AlphaFoldDB" id="W5TKK1"/>
<dbReference type="InterPro" id="IPR000182">
    <property type="entry name" value="GNAT_dom"/>
</dbReference>
<protein>
    <submittedName>
        <fullName evidence="2">Acetyltransferase (GNAT) domain-containing protein</fullName>
    </submittedName>
</protein>
<dbReference type="STRING" id="1415166.NONO_c46940"/>
<dbReference type="InterPro" id="IPR016181">
    <property type="entry name" value="Acyl_CoA_acyltransferase"/>
</dbReference>
<dbReference type="KEGG" id="nno:NONO_c46940"/>
<dbReference type="PROSITE" id="PS51186">
    <property type="entry name" value="GNAT"/>
    <property type="match status" value="1"/>
</dbReference>
<dbReference type="HOGENOM" id="CLU_1169706_0_0_11"/>
<dbReference type="PANTHER" id="PTHR43792:SF13">
    <property type="entry name" value="ACETYLTRANSFERASE"/>
    <property type="match status" value="1"/>
</dbReference>
<feature type="domain" description="N-acetyltransferase" evidence="1">
    <location>
        <begin position="81"/>
        <end position="231"/>
    </location>
</feature>
<dbReference type="PANTHER" id="PTHR43792">
    <property type="entry name" value="GNAT FAMILY, PUTATIVE (AFU_ORTHOLOGUE AFUA_3G00765)-RELATED-RELATED"/>
    <property type="match status" value="1"/>
</dbReference>
<gene>
    <name evidence="2" type="ORF">NONO_c46940</name>
</gene>